<dbReference type="PROSITE" id="PS50994">
    <property type="entry name" value="INTEGRASE"/>
    <property type="match status" value="1"/>
</dbReference>
<gene>
    <name evidence="2" type="ORF">TanjilG_08809</name>
</gene>
<proteinExistence type="predicted"/>
<keyword evidence="3" id="KW-1185">Reference proteome</keyword>
<dbReference type="InterPro" id="IPR039537">
    <property type="entry name" value="Retrotran_Ty1/copia-like"/>
</dbReference>
<protein>
    <recommendedName>
        <fullName evidence="1">Integrase catalytic domain-containing protein</fullName>
    </recommendedName>
</protein>
<accession>A0A4P1RP80</accession>
<dbReference type="Gene3D" id="3.30.420.10">
    <property type="entry name" value="Ribonuclease H-like superfamily/Ribonuclease H"/>
    <property type="match status" value="1"/>
</dbReference>
<name>A0A4P1RP80_LUPAN</name>
<dbReference type="PANTHER" id="PTHR42648:SF26">
    <property type="entry name" value="INTEGRASE CATALYTIC DOMAIN-CONTAINING PROTEIN"/>
    <property type="match status" value="1"/>
</dbReference>
<dbReference type="GO" id="GO:0003676">
    <property type="term" value="F:nucleic acid binding"/>
    <property type="evidence" value="ECO:0007669"/>
    <property type="project" value="InterPro"/>
</dbReference>
<dbReference type="InterPro" id="IPR001584">
    <property type="entry name" value="Integrase_cat-core"/>
</dbReference>
<dbReference type="PANTHER" id="PTHR42648">
    <property type="entry name" value="TRANSPOSASE, PUTATIVE-RELATED"/>
    <property type="match status" value="1"/>
</dbReference>
<dbReference type="InterPro" id="IPR012337">
    <property type="entry name" value="RNaseH-like_sf"/>
</dbReference>
<organism evidence="2 3">
    <name type="scientific">Lupinus angustifolius</name>
    <name type="common">Narrow-leaved blue lupine</name>
    <dbReference type="NCBI Taxonomy" id="3871"/>
    <lineage>
        <taxon>Eukaryota</taxon>
        <taxon>Viridiplantae</taxon>
        <taxon>Streptophyta</taxon>
        <taxon>Embryophyta</taxon>
        <taxon>Tracheophyta</taxon>
        <taxon>Spermatophyta</taxon>
        <taxon>Magnoliopsida</taxon>
        <taxon>eudicotyledons</taxon>
        <taxon>Gunneridae</taxon>
        <taxon>Pentapetalae</taxon>
        <taxon>rosids</taxon>
        <taxon>fabids</taxon>
        <taxon>Fabales</taxon>
        <taxon>Fabaceae</taxon>
        <taxon>Papilionoideae</taxon>
        <taxon>50 kb inversion clade</taxon>
        <taxon>genistoids sensu lato</taxon>
        <taxon>core genistoids</taxon>
        <taxon>Genisteae</taxon>
        <taxon>Lupinus</taxon>
    </lineage>
</organism>
<feature type="domain" description="Integrase catalytic" evidence="1">
    <location>
        <begin position="1"/>
        <end position="70"/>
    </location>
</feature>
<sequence length="212" mass="23778">MSCPYTTSQNGRAEHKHRHITETSLTMLFHSQVSTSFWVEAFSTAVYTINRLPSLVLVGKSPFEVLFGALPNYENFHPFGCRVFPCLRDYVTNKFLPRSAPCIFLGYSANHKGFRCFNPASSRMYITRHAQFDEQFFPYAKTQSTTDISVLNYSNFWESITPILSSSLGPNAHKSPVAHPTPTVDPSIGSSQPDLYGFCLDDVGKSNSVIED</sequence>
<dbReference type="AlphaFoldDB" id="A0A4P1RP80"/>
<evidence type="ECO:0000313" key="2">
    <source>
        <dbReference type="EMBL" id="OIW15217.1"/>
    </source>
</evidence>
<dbReference type="InterPro" id="IPR057670">
    <property type="entry name" value="SH3_retrovirus"/>
</dbReference>
<dbReference type="EMBL" id="CM007363">
    <property type="protein sequence ID" value="OIW15217.1"/>
    <property type="molecule type" value="Genomic_DNA"/>
</dbReference>
<evidence type="ECO:0000259" key="1">
    <source>
        <dbReference type="PROSITE" id="PS50994"/>
    </source>
</evidence>
<dbReference type="Proteomes" id="UP000188354">
    <property type="component" value="Chromosome LG03"/>
</dbReference>
<dbReference type="Gramene" id="OIW15217">
    <property type="protein sequence ID" value="OIW15217"/>
    <property type="gene ID" value="TanjilG_08809"/>
</dbReference>
<dbReference type="Pfam" id="PF25597">
    <property type="entry name" value="SH3_retrovirus"/>
    <property type="match status" value="1"/>
</dbReference>
<dbReference type="STRING" id="3871.A0A4P1RP80"/>
<dbReference type="InterPro" id="IPR036397">
    <property type="entry name" value="RNaseH_sf"/>
</dbReference>
<evidence type="ECO:0000313" key="3">
    <source>
        <dbReference type="Proteomes" id="UP000188354"/>
    </source>
</evidence>
<dbReference type="GO" id="GO:0015074">
    <property type="term" value="P:DNA integration"/>
    <property type="evidence" value="ECO:0007669"/>
    <property type="project" value="InterPro"/>
</dbReference>
<reference evidence="2 3" key="1">
    <citation type="journal article" date="2017" name="Plant Biotechnol. J.">
        <title>A comprehensive draft genome sequence for lupin (Lupinus angustifolius), an emerging health food: insights into plant-microbe interactions and legume evolution.</title>
        <authorList>
            <person name="Hane J.K."/>
            <person name="Ming Y."/>
            <person name="Kamphuis L.G."/>
            <person name="Nelson M.N."/>
            <person name="Garg G."/>
            <person name="Atkins C.A."/>
            <person name="Bayer P.E."/>
            <person name="Bravo A."/>
            <person name="Bringans S."/>
            <person name="Cannon S."/>
            <person name="Edwards D."/>
            <person name="Foley R."/>
            <person name="Gao L.L."/>
            <person name="Harrison M.J."/>
            <person name="Huang W."/>
            <person name="Hurgobin B."/>
            <person name="Li S."/>
            <person name="Liu C.W."/>
            <person name="McGrath A."/>
            <person name="Morahan G."/>
            <person name="Murray J."/>
            <person name="Weller J."/>
            <person name="Jian J."/>
            <person name="Singh K.B."/>
        </authorList>
    </citation>
    <scope>NUCLEOTIDE SEQUENCE [LARGE SCALE GENOMIC DNA]</scope>
    <source>
        <strain evidence="3">cv. Tanjil</strain>
        <tissue evidence="2">Whole plant</tissue>
    </source>
</reference>
<dbReference type="SUPFAM" id="SSF53098">
    <property type="entry name" value="Ribonuclease H-like"/>
    <property type="match status" value="1"/>
</dbReference>